<keyword evidence="2 6" id="KW-0597">Phosphoprotein</keyword>
<comment type="cofactor">
    <cofactor evidence="6">
        <name>FMN</name>
        <dbReference type="ChEBI" id="CHEBI:58210"/>
    </cofactor>
</comment>
<dbReference type="InterPro" id="IPR010209">
    <property type="entry name" value="Ion_transpt_RnfG/RsxG"/>
</dbReference>
<dbReference type="InterPro" id="IPR007329">
    <property type="entry name" value="FMN-bd"/>
</dbReference>
<organism evidence="8 9">
    <name type="scientific">Candidatus Raymondbacteria bacterium RIFOXYD12_FULL_49_13</name>
    <dbReference type="NCBI Taxonomy" id="1817890"/>
    <lineage>
        <taxon>Bacteria</taxon>
        <taxon>Raymondiibacteriota</taxon>
    </lineage>
</organism>
<feature type="domain" description="FMN-binding" evidence="7">
    <location>
        <begin position="93"/>
        <end position="180"/>
    </location>
</feature>
<keyword evidence="1 6" id="KW-0813">Transport</keyword>
<comment type="function">
    <text evidence="6">Part of a membrane-bound complex that couples electron transfer with translocation of ions across the membrane.</text>
</comment>
<proteinExistence type="inferred from homology"/>
<protein>
    <recommendedName>
        <fullName evidence="6">Ion-translocating oxidoreductase complex subunit G</fullName>
        <ecNumber evidence="6">7.-.-.-</ecNumber>
    </recommendedName>
    <alternativeName>
        <fullName evidence="6">Rnf electron transport complex subunit G</fullName>
    </alternativeName>
</protein>
<dbReference type="Pfam" id="PF04205">
    <property type="entry name" value="FMN_bind"/>
    <property type="match status" value="1"/>
</dbReference>
<evidence type="ECO:0000313" key="8">
    <source>
        <dbReference type="EMBL" id="OGK05546.1"/>
    </source>
</evidence>
<comment type="caution">
    <text evidence="8">The sequence shown here is derived from an EMBL/GenBank/DDBJ whole genome shotgun (WGS) entry which is preliminary data.</text>
</comment>
<dbReference type="EC" id="7.-.-.-" evidence="6"/>
<keyword evidence="5 6" id="KW-0249">Electron transport</keyword>
<evidence type="ECO:0000256" key="5">
    <source>
        <dbReference type="ARBA" id="ARBA00022982"/>
    </source>
</evidence>
<reference evidence="8 9" key="1">
    <citation type="journal article" date="2016" name="Nat. Commun.">
        <title>Thousands of microbial genomes shed light on interconnected biogeochemical processes in an aquifer system.</title>
        <authorList>
            <person name="Anantharaman K."/>
            <person name="Brown C.T."/>
            <person name="Hug L.A."/>
            <person name="Sharon I."/>
            <person name="Castelle C.J."/>
            <person name="Probst A.J."/>
            <person name="Thomas B.C."/>
            <person name="Singh A."/>
            <person name="Wilkins M.J."/>
            <person name="Karaoz U."/>
            <person name="Brodie E.L."/>
            <person name="Williams K.H."/>
            <person name="Hubbard S.S."/>
            <person name="Banfield J.F."/>
        </authorList>
    </citation>
    <scope>NUCLEOTIDE SEQUENCE [LARGE SCALE GENOMIC DNA]</scope>
</reference>
<dbReference type="HAMAP" id="MF_00479">
    <property type="entry name" value="RsxG_RnfG"/>
    <property type="match status" value="1"/>
</dbReference>
<keyword evidence="6" id="KW-1003">Cell membrane</keyword>
<evidence type="ECO:0000256" key="1">
    <source>
        <dbReference type="ARBA" id="ARBA00022448"/>
    </source>
</evidence>
<dbReference type="AlphaFoldDB" id="A0A1F7FGF0"/>
<keyword evidence="6" id="KW-1133">Transmembrane helix</keyword>
<dbReference type="GO" id="GO:0005886">
    <property type="term" value="C:plasma membrane"/>
    <property type="evidence" value="ECO:0007669"/>
    <property type="project" value="UniProtKB-SubCell"/>
</dbReference>
<dbReference type="PANTHER" id="PTHR36118">
    <property type="entry name" value="ION-TRANSLOCATING OXIDOREDUCTASE COMPLEX SUBUNIT G"/>
    <property type="match status" value="1"/>
</dbReference>
<evidence type="ECO:0000256" key="3">
    <source>
        <dbReference type="ARBA" id="ARBA00022630"/>
    </source>
</evidence>
<comment type="subunit">
    <text evidence="6">The complex is composed of six subunits: RnfA, RnfB, RnfC, RnfD, RnfE and RnfG.</text>
</comment>
<dbReference type="EMBL" id="MFYX01000055">
    <property type="protein sequence ID" value="OGK05546.1"/>
    <property type="molecule type" value="Genomic_DNA"/>
</dbReference>
<feature type="modified residue" description="FMN phosphoryl threonine" evidence="6">
    <location>
        <position position="163"/>
    </location>
</feature>
<sequence>MNENLKMIGMLTLFCGLCGFLLAGARTLTRECIEDQFLRYVEGPAIKKVLEETTNDPVSDRMQIQDSTGGATLFLGKRGDSLVSIACGSKAAGFGGDICIIVGYNIAMDTITGMAVTSCSETPGIGLRITEEAFTGLFKGKSVNDIMKIRADGGVIDGISGATVSSRGACAAVISNLLRYQERKQRVLKGK</sequence>
<dbReference type="GO" id="GO:0022900">
    <property type="term" value="P:electron transport chain"/>
    <property type="evidence" value="ECO:0007669"/>
    <property type="project" value="UniProtKB-UniRule"/>
</dbReference>
<dbReference type="SMART" id="SM00900">
    <property type="entry name" value="FMN_bind"/>
    <property type="match status" value="1"/>
</dbReference>
<dbReference type="PANTHER" id="PTHR36118:SF1">
    <property type="entry name" value="ION-TRANSLOCATING OXIDOREDUCTASE COMPLEX SUBUNIT G"/>
    <property type="match status" value="1"/>
</dbReference>
<comment type="subcellular location">
    <subcellularLocation>
        <location evidence="6">Cell membrane</location>
        <topology evidence="6">Single-pass membrane protein</topology>
    </subcellularLocation>
</comment>
<gene>
    <name evidence="6" type="primary">rnfG</name>
    <name evidence="8" type="ORF">A2519_05520</name>
</gene>
<evidence type="ECO:0000256" key="2">
    <source>
        <dbReference type="ARBA" id="ARBA00022553"/>
    </source>
</evidence>
<keyword evidence="6" id="KW-0472">Membrane</keyword>
<comment type="similarity">
    <text evidence="6">Belongs to the RnfG family.</text>
</comment>
<name>A0A1F7FGF0_UNCRA</name>
<evidence type="ECO:0000256" key="4">
    <source>
        <dbReference type="ARBA" id="ARBA00022643"/>
    </source>
</evidence>
<keyword evidence="6" id="KW-0812">Transmembrane</keyword>
<dbReference type="PIRSF" id="PIRSF006091">
    <property type="entry name" value="E_trnsport_RnfG"/>
    <property type="match status" value="1"/>
</dbReference>
<keyword evidence="6" id="KW-1278">Translocase</keyword>
<keyword evidence="3 6" id="KW-0285">Flavoprotein</keyword>
<dbReference type="GO" id="GO:0009055">
    <property type="term" value="F:electron transfer activity"/>
    <property type="evidence" value="ECO:0007669"/>
    <property type="project" value="InterPro"/>
</dbReference>
<dbReference type="Proteomes" id="UP000179243">
    <property type="component" value="Unassembled WGS sequence"/>
</dbReference>
<evidence type="ECO:0000313" key="9">
    <source>
        <dbReference type="Proteomes" id="UP000179243"/>
    </source>
</evidence>
<accession>A0A1F7FGF0</accession>
<dbReference type="GO" id="GO:0010181">
    <property type="term" value="F:FMN binding"/>
    <property type="evidence" value="ECO:0007669"/>
    <property type="project" value="InterPro"/>
</dbReference>
<keyword evidence="4 6" id="KW-0288">FMN</keyword>
<evidence type="ECO:0000259" key="7">
    <source>
        <dbReference type="SMART" id="SM00900"/>
    </source>
</evidence>
<evidence type="ECO:0000256" key="6">
    <source>
        <dbReference type="HAMAP-Rule" id="MF_00479"/>
    </source>
</evidence>